<evidence type="ECO:0000256" key="7">
    <source>
        <dbReference type="ARBA" id="ARBA00024033"/>
    </source>
</evidence>
<reference evidence="11" key="1">
    <citation type="submission" date="2016-10" db="EMBL/GenBank/DDBJ databases">
        <authorList>
            <person name="Varghese N."/>
            <person name="Submissions S."/>
        </authorList>
    </citation>
    <scope>NUCLEOTIDE SEQUENCE [LARGE SCALE GENOMIC DNA]</scope>
    <source>
        <strain evidence="11">DSM 45245</strain>
    </source>
</reference>
<feature type="transmembrane region" description="Helical" evidence="9">
    <location>
        <begin position="303"/>
        <end position="320"/>
    </location>
</feature>
<feature type="transmembrane region" description="Helical" evidence="9">
    <location>
        <begin position="173"/>
        <end position="196"/>
    </location>
</feature>
<keyword evidence="5 9" id="KW-1133">Transmembrane helix</keyword>
<dbReference type="Pfam" id="PF09594">
    <property type="entry name" value="GT87"/>
    <property type="match status" value="1"/>
</dbReference>
<keyword evidence="3 10" id="KW-0808">Transferase</keyword>
<evidence type="ECO:0000256" key="5">
    <source>
        <dbReference type="ARBA" id="ARBA00022989"/>
    </source>
</evidence>
<keyword evidence="10" id="KW-0328">Glycosyltransferase</keyword>
<dbReference type="STRING" id="405436.SAMN05444365_102505"/>
<dbReference type="Proteomes" id="UP000242415">
    <property type="component" value="Unassembled WGS sequence"/>
</dbReference>
<evidence type="ECO:0000313" key="11">
    <source>
        <dbReference type="Proteomes" id="UP000242415"/>
    </source>
</evidence>
<dbReference type="GO" id="GO:0016758">
    <property type="term" value="F:hexosyltransferase activity"/>
    <property type="evidence" value="ECO:0007669"/>
    <property type="project" value="InterPro"/>
</dbReference>
<comment type="subcellular location">
    <subcellularLocation>
        <location evidence="1">Cell membrane</location>
        <topology evidence="1">Multi-pass membrane protein</topology>
    </subcellularLocation>
</comment>
<accession>A0A1H3KJC6</accession>
<evidence type="ECO:0000256" key="2">
    <source>
        <dbReference type="ARBA" id="ARBA00022475"/>
    </source>
</evidence>
<feature type="transmembrane region" description="Helical" evidence="9">
    <location>
        <begin position="122"/>
        <end position="138"/>
    </location>
</feature>
<evidence type="ECO:0000256" key="9">
    <source>
        <dbReference type="SAM" id="Phobius"/>
    </source>
</evidence>
<evidence type="ECO:0000256" key="8">
    <source>
        <dbReference type="SAM" id="MobiDB-lite"/>
    </source>
</evidence>
<gene>
    <name evidence="10" type="ORF">SAMN05444365_102505</name>
</gene>
<keyword evidence="2" id="KW-1003">Cell membrane</keyword>
<dbReference type="EMBL" id="FNPH01000002">
    <property type="protein sequence ID" value="SDY51758.1"/>
    <property type="molecule type" value="Genomic_DNA"/>
</dbReference>
<evidence type="ECO:0000256" key="6">
    <source>
        <dbReference type="ARBA" id="ARBA00023136"/>
    </source>
</evidence>
<protein>
    <submittedName>
        <fullName evidence="10">Alpha-1,2-mannosyltransferase</fullName>
    </submittedName>
</protein>
<keyword evidence="4 9" id="KW-0812">Transmembrane</keyword>
<feature type="transmembrane region" description="Helical" evidence="9">
    <location>
        <begin position="381"/>
        <end position="401"/>
    </location>
</feature>
<keyword evidence="6 9" id="KW-0472">Membrane</keyword>
<evidence type="ECO:0000256" key="4">
    <source>
        <dbReference type="ARBA" id="ARBA00022692"/>
    </source>
</evidence>
<dbReference type="InterPro" id="IPR018584">
    <property type="entry name" value="GT87"/>
</dbReference>
<feature type="transmembrane region" description="Helical" evidence="9">
    <location>
        <begin position="265"/>
        <end position="282"/>
    </location>
</feature>
<keyword evidence="11" id="KW-1185">Reference proteome</keyword>
<feature type="transmembrane region" description="Helical" evidence="9">
    <location>
        <begin position="71"/>
        <end position="88"/>
    </location>
</feature>
<name>A0A1H3KJC6_9ACTN</name>
<organism evidence="10 11">
    <name type="scientific">Micromonospora pattaloongensis</name>
    <dbReference type="NCBI Taxonomy" id="405436"/>
    <lineage>
        <taxon>Bacteria</taxon>
        <taxon>Bacillati</taxon>
        <taxon>Actinomycetota</taxon>
        <taxon>Actinomycetes</taxon>
        <taxon>Micromonosporales</taxon>
        <taxon>Micromonosporaceae</taxon>
        <taxon>Micromonospora</taxon>
    </lineage>
</organism>
<feature type="transmembrane region" description="Helical" evidence="9">
    <location>
        <begin position="95"/>
        <end position="116"/>
    </location>
</feature>
<feature type="transmembrane region" description="Helical" evidence="9">
    <location>
        <begin position="17"/>
        <end position="35"/>
    </location>
</feature>
<feature type="transmembrane region" description="Helical" evidence="9">
    <location>
        <begin position="150"/>
        <end position="167"/>
    </location>
</feature>
<evidence type="ECO:0000256" key="3">
    <source>
        <dbReference type="ARBA" id="ARBA00022679"/>
    </source>
</evidence>
<dbReference type="GO" id="GO:0005886">
    <property type="term" value="C:plasma membrane"/>
    <property type="evidence" value="ECO:0007669"/>
    <property type="project" value="UniProtKB-SubCell"/>
</dbReference>
<dbReference type="AlphaFoldDB" id="A0A1H3KJC6"/>
<feature type="transmembrane region" description="Helical" evidence="9">
    <location>
        <begin position="357"/>
        <end position="375"/>
    </location>
</feature>
<comment type="similarity">
    <text evidence="7">Belongs to the glycosyltransferase 87 family.</text>
</comment>
<feature type="transmembrane region" description="Helical" evidence="9">
    <location>
        <begin position="203"/>
        <end position="221"/>
    </location>
</feature>
<feature type="region of interest" description="Disordered" evidence="8">
    <location>
        <begin position="424"/>
        <end position="444"/>
    </location>
</feature>
<proteinExistence type="inferred from homology"/>
<sequence length="444" mass="47415">MSQGAIGAARARTGRQVATVAVLALVAAGLLVVLARRNHFFDLRVYYGALSHWVRDGGEIYDYLKAYTPYGFTYPPFAALLMLPMALIPLGGAQVISVTLTVVTTGLVLWWLVAPIARRQGWTPWFAVAVAACLAAVFEPLRETVSFGQVNTLLLFLVAADLLRLVARGSRWAGVGVGLATAIKLTPGIFLIYLLVTRRWRAAVTATATAAAATLLAAAVAPDATREFWFSALPNTDRVGVLAFISNQSLQGMLERLGAPALTEPLWPLLVCVVLAIWLWRLRAVPPALVAAVTRRRRAPRRPVDAATGLALTGIVGGLVSPVTWVHHLVWLLPALLLTADRAFAAPAGSPERRRRLASLAVAYAVLSSGIVWIWEHNSKGPVGFVGSSAYVWVSLALLVAMPVRERDPSGGAEGAGVAELGERQRRLSGAEGQVVDATLPVGR</sequence>
<evidence type="ECO:0000256" key="1">
    <source>
        <dbReference type="ARBA" id="ARBA00004651"/>
    </source>
</evidence>
<evidence type="ECO:0000313" key="10">
    <source>
        <dbReference type="EMBL" id="SDY51758.1"/>
    </source>
</evidence>